<gene>
    <name evidence="3" type="ORF">HUJ06_003229</name>
</gene>
<evidence type="ECO:0000256" key="1">
    <source>
        <dbReference type="ARBA" id="ARBA00004167"/>
    </source>
</evidence>
<proteinExistence type="predicted"/>
<sequence length="131" mass="15212">MYIYAIECSIPEHGLRLLCSFIDANDIAWVGDDPYIKSGEKETVPNVDNSVDRPFKTRRVFRSGKKNCYSIDVGKGERVLLRAHFYYGTYTDETFDLQFEDIYWAIVKNSSANPFYYEVIYLTKFDAISVC</sequence>
<protein>
    <recommendedName>
        <fullName evidence="2">Malectin-like domain-containing protein</fullName>
    </recommendedName>
</protein>
<evidence type="ECO:0000313" key="3">
    <source>
        <dbReference type="EMBL" id="DAD44999.1"/>
    </source>
</evidence>
<dbReference type="AlphaFoldDB" id="A0A822ZNQ3"/>
<dbReference type="PANTHER" id="PTHR45631:SF44">
    <property type="entry name" value="CARBOHYDRATE-BINDING PROTEIN OF THE ER PROTEIN"/>
    <property type="match status" value="1"/>
</dbReference>
<comment type="caution">
    <text evidence="3">The sequence shown here is derived from an EMBL/GenBank/DDBJ whole genome shotgun (WGS) entry which is preliminary data.</text>
</comment>
<reference evidence="3 4" key="1">
    <citation type="journal article" date="2020" name="Mol. Biol. Evol.">
        <title>Distinct Expression and Methylation Patterns for Genes with Different Fates following a Single Whole-Genome Duplication in Flowering Plants.</title>
        <authorList>
            <person name="Shi T."/>
            <person name="Rahmani R.S."/>
            <person name="Gugger P.F."/>
            <person name="Wang M."/>
            <person name="Li H."/>
            <person name="Zhang Y."/>
            <person name="Li Z."/>
            <person name="Wang Q."/>
            <person name="Van de Peer Y."/>
            <person name="Marchal K."/>
            <person name="Chen J."/>
        </authorList>
    </citation>
    <scope>NUCLEOTIDE SEQUENCE [LARGE SCALE GENOMIC DNA]</scope>
    <source>
        <tissue evidence="3">Leaf</tissue>
    </source>
</reference>
<evidence type="ECO:0000313" key="4">
    <source>
        <dbReference type="Proteomes" id="UP000607653"/>
    </source>
</evidence>
<dbReference type="Proteomes" id="UP000607653">
    <property type="component" value="Unassembled WGS sequence"/>
</dbReference>
<name>A0A822ZNQ3_NELNU</name>
<dbReference type="Pfam" id="PF12819">
    <property type="entry name" value="Malectin_like"/>
    <property type="match status" value="1"/>
</dbReference>
<dbReference type="InterPro" id="IPR024788">
    <property type="entry name" value="Malectin-like_Carb-bd_dom"/>
</dbReference>
<keyword evidence="4" id="KW-1185">Reference proteome</keyword>
<feature type="domain" description="Malectin-like" evidence="2">
    <location>
        <begin position="21"/>
        <end position="131"/>
    </location>
</feature>
<dbReference type="PANTHER" id="PTHR45631">
    <property type="entry name" value="OS07G0107800 PROTEIN-RELATED"/>
    <property type="match status" value="1"/>
</dbReference>
<comment type="subcellular location">
    <subcellularLocation>
        <location evidence="1">Membrane</location>
        <topology evidence="1">Single-pass membrane protein</topology>
    </subcellularLocation>
</comment>
<evidence type="ECO:0000259" key="2">
    <source>
        <dbReference type="Pfam" id="PF12819"/>
    </source>
</evidence>
<accession>A0A822ZNQ3</accession>
<organism evidence="3 4">
    <name type="scientific">Nelumbo nucifera</name>
    <name type="common">Sacred lotus</name>
    <dbReference type="NCBI Taxonomy" id="4432"/>
    <lineage>
        <taxon>Eukaryota</taxon>
        <taxon>Viridiplantae</taxon>
        <taxon>Streptophyta</taxon>
        <taxon>Embryophyta</taxon>
        <taxon>Tracheophyta</taxon>
        <taxon>Spermatophyta</taxon>
        <taxon>Magnoliopsida</taxon>
        <taxon>Proteales</taxon>
        <taxon>Nelumbonaceae</taxon>
        <taxon>Nelumbo</taxon>
    </lineage>
</organism>
<dbReference type="EMBL" id="DUZY01000007">
    <property type="protein sequence ID" value="DAD44999.1"/>
    <property type="molecule type" value="Genomic_DNA"/>
</dbReference>
<dbReference type="GO" id="GO:0016020">
    <property type="term" value="C:membrane"/>
    <property type="evidence" value="ECO:0007669"/>
    <property type="project" value="UniProtKB-SubCell"/>
</dbReference>